<dbReference type="RefSeq" id="WP_138082741.1">
    <property type="nucleotide sequence ID" value="NZ_VAJM01000024.1"/>
</dbReference>
<evidence type="ECO:0000313" key="1">
    <source>
        <dbReference type="EMBL" id="TLM87302.1"/>
    </source>
</evidence>
<protein>
    <submittedName>
        <fullName evidence="1">Uncharacterized protein</fullName>
    </submittedName>
</protein>
<dbReference type="EMBL" id="VAJM01000024">
    <property type="protein sequence ID" value="TLM87302.1"/>
    <property type="molecule type" value="Genomic_DNA"/>
</dbReference>
<dbReference type="Proteomes" id="UP000305517">
    <property type="component" value="Unassembled WGS sequence"/>
</dbReference>
<sequence length="84" mass="8890">MAHIILTSLAGHVASNELTPPDPSTIEQYGHLIIQAVVAIVTLWATVRKALQRPETVVKVSADALPLVKSEPTVTAGQHGSETN</sequence>
<name>A0A5R8WGV3_9BACT</name>
<proteinExistence type="predicted"/>
<dbReference type="OrthoDB" id="887238at2"/>
<evidence type="ECO:0000313" key="2">
    <source>
        <dbReference type="Proteomes" id="UP000305517"/>
    </source>
</evidence>
<accession>A0A5R8WGV3</accession>
<organism evidence="1 2">
    <name type="scientific">Hymenobacter jeollabukensis</name>
    <dbReference type="NCBI Taxonomy" id="2025313"/>
    <lineage>
        <taxon>Bacteria</taxon>
        <taxon>Pseudomonadati</taxon>
        <taxon>Bacteroidota</taxon>
        <taxon>Cytophagia</taxon>
        <taxon>Cytophagales</taxon>
        <taxon>Hymenobacteraceae</taxon>
        <taxon>Hymenobacter</taxon>
    </lineage>
</organism>
<gene>
    <name evidence="1" type="ORF">FDY95_26120</name>
</gene>
<reference evidence="1 2" key="1">
    <citation type="submission" date="2019-05" db="EMBL/GenBank/DDBJ databases">
        <title>Hymenobacter edaphi sp. nov., isolated from abandoned arsenic-contaminated farmland soil.</title>
        <authorList>
            <person name="Nie L."/>
        </authorList>
    </citation>
    <scope>NUCLEOTIDE SEQUENCE [LARGE SCALE GENOMIC DNA]</scope>
    <source>
        <strain evidence="1 2">1-3-3-8</strain>
    </source>
</reference>
<keyword evidence="2" id="KW-1185">Reference proteome</keyword>
<dbReference type="AlphaFoldDB" id="A0A5R8WGV3"/>
<comment type="caution">
    <text evidence="1">The sequence shown here is derived from an EMBL/GenBank/DDBJ whole genome shotgun (WGS) entry which is preliminary data.</text>
</comment>